<name>A0ABT5D7L2_9BACT</name>
<dbReference type="SUPFAM" id="SSF46689">
    <property type="entry name" value="Homeodomain-like"/>
    <property type="match status" value="2"/>
</dbReference>
<evidence type="ECO:0000256" key="1">
    <source>
        <dbReference type="ARBA" id="ARBA00023015"/>
    </source>
</evidence>
<dbReference type="InterPro" id="IPR018062">
    <property type="entry name" value="HTH_AraC-typ_CS"/>
</dbReference>
<gene>
    <name evidence="5" type="ORF">POL68_14300</name>
</gene>
<evidence type="ECO:0000259" key="4">
    <source>
        <dbReference type="PROSITE" id="PS01124"/>
    </source>
</evidence>
<dbReference type="InterPro" id="IPR029062">
    <property type="entry name" value="Class_I_gatase-like"/>
</dbReference>
<dbReference type="Pfam" id="PF01965">
    <property type="entry name" value="DJ-1_PfpI"/>
    <property type="match status" value="1"/>
</dbReference>
<dbReference type="Gene3D" id="1.10.10.60">
    <property type="entry name" value="Homeodomain-like"/>
    <property type="match status" value="2"/>
</dbReference>
<dbReference type="PANTHER" id="PTHR43130">
    <property type="entry name" value="ARAC-FAMILY TRANSCRIPTIONAL REGULATOR"/>
    <property type="match status" value="1"/>
</dbReference>
<dbReference type="Proteomes" id="UP001221838">
    <property type="component" value="Unassembled WGS sequence"/>
</dbReference>
<keyword evidence="2" id="KW-0238">DNA-binding</keyword>
<dbReference type="Pfam" id="PF12833">
    <property type="entry name" value="HTH_18"/>
    <property type="match status" value="1"/>
</dbReference>
<evidence type="ECO:0000313" key="6">
    <source>
        <dbReference type="Proteomes" id="UP001221838"/>
    </source>
</evidence>
<evidence type="ECO:0000256" key="2">
    <source>
        <dbReference type="ARBA" id="ARBA00023125"/>
    </source>
</evidence>
<dbReference type="CDD" id="cd03138">
    <property type="entry name" value="GATase1_AraC_2"/>
    <property type="match status" value="1"/>
</dbReference>
<dbReference type="InterPro" id="IPR002818">
    <property type="entry name" value="DJ-1/PfpI"/>
</dbReference>
<keyword evidence="6" id="KW-1185">Reference proteome</keyword>
<dbReference type="Gene3D" id="3.40.50.880">
    <property type="match status" value="1"/>
</dbReference>
<keyword evidence="3" id="KW-0804">Transcription</keyword>
<dbReference type="RefSeq" id="WP_272138361.1">
    <property type="nucleotide sequence ID" value="NZ_JAQNDM010000002.1"/>
</dbReference>
<dbReference type="SUPFAM" id="SSF52317">
    <property type="entry name" value="Class I glutamine amidotransferase-like"/>
    <property type="match status" value="1"/>
</dbReference>
<dbReference type="PROSITE" id="PS00041">
    <property type="entry name" value="HTH_ARAC_FAMILY_1"/>
    <property type="match status" value="1"/>
</dbReference>
<protein>
    <submittedName>
        <fullName evidence="5">GlxA family transcriptional regulator</fullName>
    </submittedName>
</protein>
<evidence type="ECO:0000313" key="5">
    <source>
        <dbReference type="EMBL" id="MDC0709639.1"/>
    </source>
</evidence>
<keyword evidence="1" id="KW-0805">Transcription regulation</keyword>
<dbReference type="InterPro" id="IPR018060">
    <property type="entry name" value="HTH_AraC"/>
</dbReference>
<dbReference type="InterPro" id="IPR009057">
    <property type="entry name" value="Homeodomain-like_sf"/>
</dbReference>
<comment type="caution">
    <text evidence="5">The sequence shown here is derived from an EMBL/GenBank/DDBJ whole genome shotgun (WGS) entry which is preliminary data.</text>
</comment>
<evidence type="ECO:0000256" key="3">
    <source>
        <dbReference type="ARBA" id="ARBA00023163"/>
    </source>
</evidence>
<organism evidence="5 6">
    <name type="scientific">Stigmatella ashevillensis</name>
    <dbReference type="NCBI Taxonomy" id="2995309"/>
    <lineage>
        <taxon>Bacteria</taxon>
        <taxon>Pseudomonadati</taxon>
        <taxon>Myxococcota</taxon>
        <taxon>Myxococcia</taxon>
        <taxon>Myxococcales</taxon>
        <taxon>Cystobacterineae</taxon>
        <taxon>Archangiaceae</taxon>
        <taxon>Stigmatella</taxon>
    </lineage>
</organism>
<dbReference type="PROSITE" id="PS01124">
    <property type="entry name" value="HTH_ARAC_FAMILY_2"/>
    <property type="match status" value="1"/>
</dbReference>
<reference evidence="5 6" key="1">
    <citation type="submission" date="2022-11" db="EMBL/GenBank/DDBJ databases">
        <title>Minimal conservation of predation-associated metabolite biosynthetic gene clusters underscores biosynthetic potential of Myxococcota including descriptions for ten novel species: Archangium lansinium sp. nov., Myxococcus landrumus sp. nov., Nannocystis bai.</title>
        <authorList>
            <person name="Ahearne A."/>
            <person name="Stevens C."/>
            <person name="Dowd S."/>
        </authorList>
    </citation>
    <scope>NUCLEOTIDE SEQUENCE [LARGE SCALE GENOMIC DNA]</scope>
    <source>
        <strain evidence="5 6">NCWAL01</strain>
    </source>
</reference>
<dbReference type="SMART" id="SM00342">
    <property type="entry name" value="HTH_ARAC"/>
    <property type="match status" value="1"/>
</dbReference>
<dbReference type="PANTHER" id="PTHR43130:SF3">
    <property type="entry name" value="HTH-TYPE TRANSCRIPTIONAL REGULATOR RV1931C"/>
    <property type="match status" value="1"/>
</dbReference>
<proteinExistence type="predicted"/>
<feature type="domain" description="HTH araC/xylS-type" evidence="4">
    <location>
        <begin position="223"/>
        <end position="321"/>
    </location>
</feature>
<dbReference type="EMBL" id="JAQNDM010000002">
    <property type="protein sequence ID" value="MDC0709639.1"/>
    <property type="molecule type" value="Genomic_DNA"/>
</dbReference>
<accession>A0ABT5D7L2</accession>
<sequence>MTTKRGQAGIGLLVYPGAQLSAVYGLTDMFRTANRLAAEQGLPGVSALRVSHWQLSGDGRAVERVFDTHGTAGDLLAVLIVPPSLDDEPLGGRAATLARWMAARHAGGTTLCSICAGAFLLAETGLLDGRPATTHWTLAEKLAEQFPAIRLDADKLLIEDGDIITAGGVMAWVDLGLRLVDRLLSPGVMLATARFLLVDPAGREQRFYSNFAPKLNHGDEAILKVQHWLQVHGLEKLTLPRMAAQAVLGERTFLRRFQKATGLNPTAYVQHLRIGKAREMLEGSNLPIEQVAWRVGYEDPGAFRKIFLKVMGLSPGDYRRRFSVSRPDSLKAY</sequence>
<dbReference type="InterPro" id="IPR052158">
    <property type="entry name" value="INH-QAR"/>
</dbReference>